<name>A0A921NSA9_9RHOB</name>
<reference evidence="7" key="1">
    <citation type="submission" date="2013-03" db="EMBL/GenBank/DDBJ databases">
        <title>Genome Sequence of the Profundibacterium mesophilum strain KAUST100406-0324T from Red Sea, a novel genus in the family Rhodobacteraceae.</title>
        <authorList>
            <person name="Essack M."/>
            <person name="Alam I."/>
            <person name="Lafi F."/>
            <person name="Alawi W."/>
            <person name="Kamanu F."/>
            <person name="Al-Suwailem A."/>
            <person name="Lee O.O."/>
            <person name="Xu Y."/>
            <person name="Bajic V."/>
            <person name="Qian P.-Y."/>
            <person name="Archer J."/>
        </authorList>
    </citation>
    <scope>NUCLEOTIDE SEQUENCE</scope>
    <source>
        <strain evidence="7">KAUST100406-0324</strain>
    </source>
</reference>
<evidence type="ECO:0000256" key="4">
    <source>
        <dbReference type="ARBA" id="ARBA00023014"/>
    </source>
</evidence>
<dbReference type="GO" id="GO:0051539">
    <property type="term" value="F:4 iron, 4 sulfur cluster binding"/>
    <property type="evidence" value="ECO:0007669"/>
    <property type="project" value="UniProtKB-KW"/>
</dbReference>
<feature type="region of interest" description="Disordered" evidence="5">
    <location>
        <begin position="631"/>
        <end position="654"/>
    </location>
</feature>
<dbReference type="EC" id="1.2.7.12" evidence="7"/>
<dbReference type="PANTHER" id="PTHR43687">
    <property type="entry name" value="ADENYLYLSULFATE REDUCTASE, BETA SUBUNIT"/>
    <property type="match status" value="1"/>
</dbReference>
<dbReference type="PROSITE" id="PS51379">
    <property type="entry name" value="4FE4S_FER_2"/>
    <property type="match status" value="3"/>
</dbReference>
<evidence type="ECO:0000313" key="7">
    <source>
        <dbReference type="EMBL" id="KAF0676952.1"/>
    </source>
</evidence>
<dbReference type="AlphaFoldDB" id="A0A921NSA9"/>
<protein>
    <submittedName>
        <fullName evidence="7">Formylmethanofuran dehydrogenase subunit F</fullName>
        <ecNumber evidence="7">1.2.7.12</ecNumber>
    </submittedName>
</protein>
<keyword evidence="4" id="KW-0411">Iron-sulfur</keyword>
<evidence type="ECO:0000313" key="8">
    <source>
        <dbReference type="Proteomes" id="UP000698242"/>
    </source>
</evidence>
<gene>
    <name evidence="7" type="ORF">PMES_00749</name>
</gene>
<accession>A0A921NSA9</accession>
<sequence length="654" mass="69173">MVKQLLLCDCARSQSVDADAIGRAGGLPCSRVHSALCTSELQVAAEAMAGGEIVIACGQEVARFEELAQEIDAPVPGFVDIRDRAGWSEEGADAGPKQAALVAEAQLPDPAMRALDVTSEGMCLIVGSSAVALPAAVQLCELLSVTVLLTDDDEPPLDRRFDVIRGRLARVEGALGGFRLRIDALQQVDPAGRGFFDFTPPRDGGETQCDILMDLTGGTPFVTAPGKREGYLRADPGDQRAVVAAAFAASQLVGTFEKPLYVRLSEPLCAHSRAEQVGCTRCLDICPTGAISPAGEHVAIDPMICAGCGSCSALCPSGAITYDAPPVSHLFRRMETMMQAFTKAGGQAPRLLVHDMNHGAEMISLSARFDRGLPAATIPFALDTIAGFGHAEMLGALALGFSRVEVLLSPTTEREALDREARLAAAIASPGRIAIIDDVADPERLTDALLAEAPAPVAEPVLPMGSRRQVTRLAARALHEDAGSAAPLALPEGAPYGAVLVDTDACTLCLSCVSLCPSGALMDNEDKPQLLFQEDACLQCGLCANICPEDAIALRPQLDLSDAALSQKVLNEEEPAECVECGAAFGVKSTIERISAQLAGKHPMFASGPQARMIRMCDDCRVNAQYHMQNNPFAAAERPRTRTTDDYYSERKDH</sequence>
<proteinExistence type="predicted"/>
<evidence type="ECO:0000256" key="3">
    <source>
        <dbReference type="ARBA" id="ARBA00023004"/>
    </source>
</evidence>
<dbReference type="Gene3D" id="3.30.70.20">
    <property type="match status" value="2"/>
</dbReference>
<dbReference type="GO" id="GO:0018493">
    <property type="term" value="F:formylmethanofuran dehydrogenase activity"/>
    <property type="evidence" value="ECO:0007669"/>
    <property type="project" value="UniProtKB-EC"/>
</dbReference>
<evidence type="ECO:0000256" key="1">
    <source>
        <dbReference type="ARBA" id="ARBA00022485"/>
    </source>
</evidence>
<dbReference type="InterPro" id="IPR017896">
    <property type="entry name" value="4Fe4S_Fe-S-bd"/>
</dbReference>
<keyword evidence="7" id="KW-0560">Oxidoreductase</keyword>
<dbReference type="PROSITE" id="PS00198">
    <property type="entry name" value="4FE4S_FER_1"/>
    <property type="match status" value="3"/>
</dbReference>
<dbReference type="RefSeq" id="WP_159964168.1">
    <property type="nucleotide sequence ID" value="NZ_APKE01000010.1"/>
</dbReference>
<dbReference type="GO" id="GO:0046872">
    <property type="term" value="F:metal ion binding"/>
    <property type="evidence" value="ECO:0007669"/>
    <property type="project" value="UniProtKB-KW"/>
</dbReference>
<feature type="domain" description="4Fe-4S ferredoxin-type" evidence="6">
    <location>
        <begin position="528"/>
        <end position="557"/>
    </location>
</feature>
<keyword evidence="3" id="KW-0408">Iron</keyword>
<dbReference type="Pfam" id="PF13187">
    <property type="entry name" value="Fer4_9"/>
    <property type="match status" value="1"/>
</dbReference>
<dbReference type="InterPro" id="IPR050572">
    <property type="entry name" value="Fe-S_Ferredoxin"/>
</dbReference>
<dbReference type="SUPFAM" id="SSF54862">
    <property type="entry name" value="4Fe-4S ferredoxins"/>
    <property type="match status" value="1"/>
</dbReference>
<evidence type="ECO:0000256" key="2">
    <source>
        <dbReference type="ARBA" id="ARBA00022723"/>
    </source>
</evidence>
<dbReference type="InterPro" id="IPR017900">
    <property type="entry name" value="4Fe4S_Fe_S_CS"/>
</dbReference>
<dbReference type="EMBL" id="APKE01000010">
    <property type="protein sequence ID" value="KAF0676952.1"/>
    <property type="molecule type" value="Genomic_DNA"/>
</dbReference>
<keyword evidence="8" id="KW-1185">Reference proteome</keyword>
<feature type="domain" description="4Fe-4S ferredoxin-type" evidence="6">
    <location>
        <begin position="497"/>
        <end position="526"/>
    </location>
</feature>
<dbReference type="Pfam" id="PF12838">
    <property type="entry name" value="Fer4_7"/>
    <property type="match status" value="1"/>
</dbReference>
<feature type="compositionally biased region" description="Basic and acidic residues" evidence="5">
    <location>
        <begin position="637"/>
        <end position="654"/>
    </location>
</feature>
<keyword evidence="1" id="KW-0004">4Fe-4S</keyword>
<evidence type="ECO:0000259" key="6">
    <source>
        <dbReference type="PROSITE" id="PS51379"/>
    </source>
</evidence>
<keyword evidence="2" id="KW-0479">Metal-binding</keyword>
<dbReference type="OrthoDB" id="9800445at2"/>
<organism evidence="7 8">
    <name type="scientific">Profundibacterium mesophilum KAUST100406-0324</name>
    <dbReference type="NCBI Taxonomy" id="1037889"/>
    <lineage>
        <taxon>Bacteria</taxon>
        <taxon>Pseudomonadati</taxon>
        <taxon>Pseudomonadota</taxon>
        <taxon>Alphaproteobacteria</taxon>
        <taxon>Rhodobacterales</taxon>
        <taxon>Roseobacteraceae</taxon>
        <taxon>Profundibacterium</taxon>
    </lineage>
</organism>
<dbReference type="PANTHER" id="PTHR43687:SF4">
    <property type="entry name" value="BLR5484 PROTEIN"/>
    <property type="match status" value="1"/>
</dbReference>
<feature type="domain" description="4Fe-4S ferredoxin-type" evidence="6">
    <location>
        <begin position="296"/>
        <end position="325"/>
    </location>
</feature>
<evidence type="ECO:0000256" key="5">
    <source>
        <dbReference type="SAM" id="MobiDB-lite"/>
    </source>
</evidence>
<comment type="caution">
    <text evidence="7">The sequence shown here is derived from an EMBL/GenBank/DDBJ whole genome shotgun (WGS) entry which is preliminary data.</text>
</comment>
<dbReference type="Proteomes" id="UP000698242">
    <property type="component" value="Unassembled WGS sequence"/>
</dbReference>